<accession>A0A444MBH1</accession>
<dbReference type="Proteomes" id="UP000287168">
    <property type="component" value="Unassembled WGS sequence"/>
</dbReference>
<dbReference type="PANTHER" id="PTHR13847:SF280">
    <property type="entry name" value="D-AMINO ACID DEHYDROGENASE"/>
    <property type="match status" value="1"/>
</dbReference>
<dbReference type="SUPFAM" id="SSF51905">
    <property type="entry name" value="FAD/NAD(P)-binding domain"/>
    <property type="match status" value="1"/>
</dbReference>
<dbReference type="AlphaFoldDB" id="A0A444MBH1"/>
<evidence type="ECO:0000313" key="4">
    <source>
        <dbReference type="EMBL" id="RWY41072.1"/>
    </source>
</evidence>
<sequence length="447" mass="48098">MTVFPFTEGAALRFRDEFPSACDLVIVGGGVIGVSTAIFAARKGLKVVICEKGVVAGEQSSRNWGWIRQQGRDLGELPIVMEANRHWRAFDQEIGGDRLGFRITGILKAARTEAAMARYERWLAQAKLFGVDSRMVSKSEMQSLTPGAAVDYAGGLITPSDGRAEPWVAVPVLAELARSLGVVIREHCAVRALDFSAGAVSGVETEAGRIATSQVLVAAGAWSRLFLGQHRVKFPQLSVLSSVAATTPVPSLFPGGYSDGDYAFRTRADGGLTLAPGSEHDFFIGPNAFASFFPYLQTLKQDFKSTHFGLFAPKGFPDAWSTNRRWTGESPFERMRILNPRPNLRTLERAKEALIRAFPAARALQFRTTWAGMIDTMPDVVPIVDHVPGIGGVMLATGMAGHGFGIGPGFGRILADMATGGAAGHDMSRFRFGRFSDGSKIDMGAAL</sequence>
<protein>
    <submittedName>
        <fullName evidence="4">FAD-binding oxidoreductase</fullName>
    </submittedName>
</protein>
<evidence type="ECO:0000313" key="5">
    <source>
        <dbReference type="Proteomes" id="UP000287168"/>
    </source>
</evidence>
<feature type="domain" description="FAD dependent oxidoreductase" evidence="3">
    <location>
        <begin position="23"/>
        <end position="417"/>
    </location>
</feature>
<dbReference type="EMBL" id="SBLC01000012">
    <property type="protein sequence ID" value="RWY41072.1"/>
    <property type="molecule type" value="Genomic_DNA"/>
</dbReference>
<proteinExistence type="inferred from homology"/>
<evidence type="ECO:0000259" key="3">
    <source>
        <dbReference type="Pfam" id="PF01266"/>
    </source>
</evidence>
<dbReference type="GO" id="GO:0005737">
    <property type="term" value="C:cytoplasm"/>
    <property type="evidence" value="ECO:0007669"/>
    <property type="project" value="TreeGrafter"/>
</dbReference>
<dbReference type="GO" id="GO:0008718">
    <property type="term" value="F:D-amino-acid dehydrogenase activity"/>
    <property type="evidence" value="ECO:0007669"/>
    <property type="project" value="TreeGrafter"/>
</dbReference>
<dbReference type="InterPro" id="IPR006076">
    <property type="entry name" value="FAD-dep_OxRdtase"/>
</dbReference>
<evidence type="ECO:0000256" key="1">
    <source>
        <dbReference type="ARBA" id="ARBA00009410"/>
    </source>
</evidence>
<keyword evidence="5" id="KW-1185">Reference proteome</keyword>
<comment type="similarity">
    <text evidence="1">Belongs to the DadA oxidoreductase family.</text>
</comment>
<dbReference type="GO" id="GO:0055130">
    <property type="term" value="P:D-alanine catabolic process"/>
    <property type="evidence" value="ECO:0007669"/>
    <property type="project" value="TreeGrafter"/>
</dbReference>
<dbReference type="Gene3D" id="3.30.9.10">
    <property type="entry name" value="D-Amino Acid Oxidase, subunit A, domain 2"/>
    <property type="match status" value="1"/>
</dbReference>
<comment type="caution">
    <text evidence="4">The sequence shown here is derived from an EMBL/GenBank/DDBJ whole genome shotgun (WGS) entry which is preliminary data.</text>
</comment>
<dbReference type="Pfam" id="PF01266">
    <property type="entry name" value="DAO"/>
    <property type="match status" value="1"/>
</dbReference>
<name>A0A444MBH1_9RHOB</name>
<evidence type="ECO:0000256" key="2">
    <source>
        <dbReference type="ARBA" id="ARBA00023002"/>
    </source>
</evidence>
<gene>
    <name evidence="4" type="ORF">EP867_10170</name>
</gene>
<dbReference type="GO" id="GO:0005886">
    <property type="term" value="C:plasma membrane"/>
    <property type="evidence" value="ECO:0007669"/>
    <property type="project" value="TreeGrafter"/>
</dbReference>
<dbReference type="RefSeq" id="WP_128488797.1">
    <property type="nucleotide sequence ID" value="NZ_JBHLXB010000159.1"/>
</dbReference>
<dbReference type="Gene3D" id="3.50.50.60">
    <property type="entry name" value="FAD/NAD(P)-binding domain"/>
    <property type="match status" value="2"/>
</dbReference>
<dbReference type="InterPro" id="IPR036188">
    <property type="entry name" value="FAD/NAD-bd_sf"/>
</dbReference>
<reference evidence="4 5" key="1">
    <citation type="journal article" date="2015" name="Int. J. Syst. Evol. Microbiol.">
        <title>Gemmobacter intermedius sp. nov., isolated from a white stork (Ciconia ciconia).</title>
        <authorList>
            <person name="Kampfer P."/>
            <person name="Jerzak L."/>
            <person name="Wilharm G."/>
            <person name="Golke J."/>
            <person name="Busse H.J."/>
            <person name="Glaeser S.P."/>
        </authorList>
    </citation>
    <scope>NUCLEOTIDE SEQUENCE [LARGE SCALE GENOMIC DNA]</scope>
    <source>
        <strain evidence="4 5">119/4</strain>
    </source>
</reference>
<dbReference type="PANTHER" id="PTHR13847">
    <property type="entry name" value="SARCOSINE DEHYDROGENASE-RELATED"/>
    <property type="match status" value="1"/>
</dbReference>
<dbReference type="OrthoDB" id="9787190at2"/>
<keyword evidence="2" id="KW-0560">Oxidoreductase</keyword>
<organism evidence="4 5">
    <name type="scientific">Falsigemmobacter intermedius</name>
    <dbReference type="NCBI Taxonomy" id="1553448"/>
    <lineage>
        <taxon>Bacteria</taxon>
        <taxon>Pseudomonadati</taxon>
        <taxon>Pseudomonadota</taxon>
        <taxon>Alphaproteobacteria</taxon>
        <taxon>Rhodobacterales</taxon>
        <taxon>Paracoccaceae</taxon>
        <taxon>Falsigemmobacter</taxon>
    </lineage>
</organism>